<evidence type="ECO:0000256" key="2">
    <source>
        <dbReference type="SAM" id="Phobius"/>
    </source>
</evidence>
<dbReference type="AlphaFoldDB" id="A0A2V1AQT1"/>
<feature type="transmembrane region" description="Helical" evidence="2">
    <location>
        <begin position="487"/>
        <end position="509"/>
    </location>
</feature>
<dbReference type="Proteomes" id="UP000244309">
    <property type="component" value="Unassembled WGS sequence"/>
</dbReference>
<gene>
    <name evidence="3" type="ORF">CXQ85_003724</name>
</gene>
<protein>
    <submittedName>
        <fullName evidence="3">Uncharacterized protein</fullName>
    </submittedName>
</protein>
<dbReference type="RefSeq" id="XP_025340806.1">
    <property type="nucleotide sequence ID" value="XM_025487358.1"/>
</dbReference>
<proteinExistence type="predicted"/>
<feature type="compositionally biased region" description="Pro residues" evidence="1">
    <location>
        <begin position="410"/>
        <end position="419"/>
    </location>
</feature>
<dbReference type="OrthoDB" id="4021649at2759"/>
<reference evidence="3 4" key="1">
    <citation type="submission" date="2017-12" db="EMBL/GenBank/DDBJ databases">
        <title>Genome Sequence of a Multidrug-Resistant Candida haemulonii Isolate from a Patient with Chronic Leg Ulcers in Israel.</title>
        <authorList>
            <person name="Chow N.A."/>
            <person name="Gade L."/>
            <person name="Batra D."/>
            <person name="Rowe L.A."/>
            <person name="Ben-Ami R."/>
            <person name="Loparev V.N."/>
            <person name="Litvintseva A.P."/>
        </authorList>
    </citation>
    <scope>NUCLEOTIDE SEQUENCE [LARGE SCALE GENOMIC DNA]</scope>
    <source>
        <strain evidence="3 4">B11899</strain>
    </source>
</reference>
<keyword evidence="2" id="KW-0472">Membrane</keyword>
<evidence type="ECO:0000313" key="3">
    <source>
        <dbReference type="EMBL" id="PVH19866.1"/>
    </source>
</evidence>
<name>A0A2V1AQT1_9ASCO</name>
<dbReference type="VEuPathDB" id="FungiDB:CXQ85_003724"/>
<accession>A0A2V1AQT1</accession>
<organism evidence="3 4">
    <name type="scientific">Candidozyma haemuli</name>
    <dbReference type="NCBI Taxonomy" id="45357"/>
    <lineage>
        <taxon>Eukaryota</taxon>
        <taxon>Fungi</taxon>
        <taxon>Dikarya</taxon>
        <taxon>Ascomycota</taxon>
        <taxon>Saccharomycotina</taxon>
        <taxon>Pichiomycetes</taxon>
        <taxon>Metschnikowiaceae</taxon>
        <taxon>Candidozyma</taxon>
    </lineage>
</organism>
<feature type="transmembrane region" description="Helical" evidence="2">
    <location>
        <begin position="521"/>
        <end position="546"/>
    </location>
</feature>
<feature type="region of interest" description="Disordered" evidence="1">
    <location>
        <begin position="348"/>
        <end position="388"/>
    </location>
</feature>
<feature type="region of interest" description="Disordered" evidence="1">
    <location>
        <begin position="231"/>
        <end position="328"/>
    </location>
</feature>
<sequence>MPPSSVADCGSEESFMDMLSQNFPKTKHPYDTITMGMILAPSFAAVVCNENVHLPTLLSDLVTLMLVAWVVRFLSNWPERWVKHLKQVRTSLLNFVNSVKIEIGQAFFLPEMALNRRVFVSNLVAAQRLLRFEQLAWLGGIGGTLAGAALMLVTRKYLISPTDYRSEVFGNSTILLYVVWSFFKLASQYLDSLKSSITFTKTATVESTVTENNLSYYIEMFCSESPVVLPTMSPKKPKEEPPKERTEPTTFCPKQLNMKSKNPLNRTLAASKPKKPSKMVIIPEHQPVKLKEPESKLKPSPSVERPKKSVSFTPFPLTGSGSSFRKRDAAAGDPLATLSPIAEDQELAGVDPIQTEPVVSEPSVKEKPKKQGRVSVTGITIPETSNPSITRQQFREWHLKDMESSTPSSPSSPPMPLSPLSPLKVYRTEDSDEVVGRMRRFTDVQSQKVQNDWKEVRSKLTDLKESCYESAWQYAESVSQMDMSELFTLWFFIRVFVFVPIRLAMRVAFLFFRLPFMVARLYVSITLFIPVLIFKIAVLAPARLFVAFLRDSSTKEIGFHEYRMAHSLPVLKDRVTLKLLRKFLRLLQVDVEDSPRSHPTPVELL</sequence>
<keyword evidence="2" id="KW-1133">Transmembrane helix</keyword>
<evidence type="ECO:0000313" key="4">
    <source>
        <dbReference type="Proteomes" id="UP000244309"/>
    </source>
</evidence>
<keyword evidence="2" id="KW-0812">Transmembrane</keyword>
<comment type="caution">
    <text evidence="3">The sequence shown here is derived from an EMBL/GenBank/DDBJ whole genome shotgun (WGS) entry which is preliminary data.</text>
</comment>
<evidence type="ECO:0000256" key="1">
    <source>
        <dbReference type="SAM" id="MobiDB-lite"/>
    </source>
</evidence>
<dbReference type="GeneID" id="37009054"/>
<feature type="region of interest" description="Disordered" evidence="1">
    <location>
        <begin position="400"/>
        <end position="422"/>
    </location>
</feature>
<feature type="compositionally biased region" description="Basic and acidic residues" evidence="1">
    <location>
        <begin position="286"/>
        <end position="297"/>
    </location>
</feature>
<feature type="compositionally biased region" description="Basic and acidic residues" evidence="1">
    <location>
        <begin position="236"/>
        <end position="247"/>
    </location>
</feature>
<keyword evidence="4" id="KW-1185">Reference proteome</keyword>
<dbReference type="EMBL" id="PKFO01000002">
    <property type="protein sequence ID" value="PVH19866.1"/>
    <property type="molecule type" value="Genomic_DNA"/>
</dbReference>